<gene>
    <name evidence="1" type="ORF">V6N12_073159</name>
</gene>
<evidence type="ECO:0000313" key="2">
    <source>
        <dbReference type="Proteomes" id="UP001472677"/>
    </source>
</evidence>
<dbReference type="EMBL" id="JBBPBM010000164">
    <property type="protein sequence ID" value="KAK8502671.1"/>
    <property type="molecule type" value="Genomic_DNA"/>
</dbReference>
<sequence>MMAEKFGKFQRNRVWGAESQRKEVRNFHQLEGSKMDAASAQRVKQLAFHTKTTRLRLVRFTKRSGRGVTTNKGNLPSKITITAAFLADIMPREKHNAWQMAMA</sequence>
<keyword evidence="2" id="KW-1185">Reference proteome</keyword>
<organism evidence="1 2">
    <name type="scientific">Hibiscus sabdariffa</name>
    <name type="common">roselle</name>
    <dbReference type="NCBI Taxonomy" id="183260"/>
    <lineage>
        <taxon>Eukaryota</taxon>
        <taxon>Viridiplantae</taxon>
        <taxon>Streptophyta</taxon>
        <taxon>Embryophyta</taxon>
        <taxon>Tracheophyta</taxon>
        <taxon>Spermatophyta</taxon>
        <taxon>Magnoliopsida</taxon>
        <taxon>eudicotyledons</taxon>
        <taxon>Gunneridae</taxon>
        <taxon>Pentapetalae</taxon>
        <taxon>rosids</taxon>
        <taxon>malvids</taxon>
        <taxon>Malvales</taxon>
        <taxon>Malvaceae</taxon>
        <taxon>Malvoideae</taxon>
        <taxon>Hibiscus</taxon>
    </lineage>
</organism>
<evidence type="ECO:0000313" key="1">
    <source>
        <dbReference type="EMBL" id="KAK8502671.1"/>
    </source>
</evidence>
<name>A0ABR2B6U9_9ROSI</name>
<accession>A0ABR2B6U9</accession>
<dbReference type="Proteomes" id="UP001472677">
    <property type="component" value="Unassembled WGS sequence"/>
</dbReference>
<proteinExistence type="predicted"/>
<comment type="caution">
    <text evidence="1">The sequence shown here is derived from an EMBL/GenBank/DDBJ whole genome shotgun (WGS) entry which is preliminary data.</text>
</comment>
<protein>
    <submittedName>
        <fullName evidence="1">Uncharacterized protein</fullName>
    </submittedName>
</protein>
<reference evidence="1 2" key="1">
    <citation type="journal article" date="2024" name="G3 (Bethesda)">
        <title>Genome assembly of Hibiscus sabdariffa L. provides insights into metabolisms of medicinal natural products.</title>
        <authorList>
            <person name="Kim T."/>
        </authorList>
    </citation>
    <scope>NUCLEOTIDE SEQUENCE [LARGE SCALE GENOMIC DNA]</scope>
    <source>
        <strain evidence="1">TK-2024</strain>
        <tissue evidence="1">Old leaves</tissue>
    </source>
</reference>